<dbReference type="GO" id="GO:0016787">
    <property type="term" value="F:hydrolase activity"/>
    <property type="evidence" value="ECO:0007669"/>
    <property type="project" value="UniProtKB-KW"/>
</dbReference>
<evidence type="ECO:0000259" key="1">
    <source>
        <dbReference type="Pfam" id="PF00561"/>
    </source>
</evidence>
<evidence type="ECO:0000313" key="2">
    <source>
        <dbReference type="EMBL" id="MFD2213381.1"/>
    </source>
</evidence>
<dbReference type="PANTHER" id="PTHR43798">
    <property type="entry name" value="MONOACYLGLYCEROL LIPASE"/>
    <property type="match status" value="1"/>
</dbReference>
<keyword evidence="2" id="KW-0378">Hydrolase</keyword>
<gene>
    <name evidence="2" type="ORF">ACFSKK_06700</name>
</gene>
<dbReference type="InterPro" id="IPR000073">
    <property type="entry name" value="AB_hydrolase_1"/>
</dbReference>
<dbReference type="Proteomes" id="UP001597318">
    <property type="component" value="Unassembled WGS sequence"/>
</dbReference>
<reference evidence="3" key="1">
    <citation type="journal article" date="2019" name="Int. J. Syst. Evol. Microbiol.">
        <title>The Global Catalogue of Microorganisms (GCM) 10K type strain sequencing project: providing services to taxonomists for standard genome sequencing and annotation.</title>
        <authorList>
            <consortium name="The Broad Institute Genomics Platform"/>
            <consortium name="The Broad Institute Genome Sequencing Center for Infectious Disease"/>
            <person name="Wu L."/>
            <person name="Ma J."/>
        </authorList>
    </citation>
    <scope>NUCLEOTIDE SEQUENCE [LARGE SCALE GENOMIC DNA]</scope>
    <source>
        <strain evidence="3">CGMCC 1.15474</strain>
    </source>
</reference>
<dbReference type="Pfam" id="PF00561">
    <property type="entry name" value="Abhydrolase_1"/>
    <property type="match status" value="1"/>
</dbReference>
<accession>A0ABW5BX55</accession>
<evidence type="ECO:0000313" key="3">
    <source>
        <dbReference type="Proteomes" id="UP001597318"/>
    </source>
</evidence>
<comment type="caution">
    <text evidence="2">The sequence shown here is derived from an EMBL/GenBank/DDBJ whole genome shotgun (WGS) entry which is preliminary data.</text>
</comment>
<proteinExistence type="predicted"/>
<dbReference type="EMBL" id="JBHUIK010000001">
    <property type="protein sequence ID" value="MFD2213381.1"/>
    <property type="molecule type" value="Genomic_DNA"/>
</dbReference>
<organism evidence="2 3">
    <name type="scientific">Metabacillus endolithicus</name>
    <dbReference type="NCBI Taxonomy" id="1535204"/>
    <lineage>
        <taxon>Bacteria</taxon>
        <taxon>Bacillati</taxon>
        <taxon>Bacillota</taxon>
        <taxon>Bacilli</taxon>
        <taxon>Bacillales</taxon>
        <taxon>Bacillaceae</taxon>
        <taxon>Metabacillus</taxon>
    </lineage>
</organism>
<feature type="domain" description="AB hydrolase-1" evidence="1">
    <location>
        <begin position="5"/>
        <end position="230"/>
    </location>
</feature>
<sequence>MKENIIFIHGLTGTKRAFKKQIEYFNQEYHTYTYDLLGHGEHIGKHVHFTLDNLVKQLEAFYDANGIKEAHICSLSYSCYPSAIFANKWKERVKSLCFIGGHYNAPSKLLDVLKFYWDTRDEDYETWLKKYSNDIYPKESILDPYSAISKRIYYKFGLKLDDQILKNAIWHRLNYDLRSHLEGLSTPVLWVMGEYDSLYKSTLTDLKSIIPHVIYKEIKHAGHAANLFRPNCFRDVYENFLVHYTMEKTSQRKMLNII</sequence>
<dbReference type="RefSeq" id="WP_247340999.1">
    <property type="nucleotide sequence ID" value="NZ_CP095550.1"/>
</dbReference>
<name>A0ABW5BX55_9BACI</name>
<keyword evidence="3" id="KW-1185">Reference proteome</keyword>
<dbReference type="PANTHER" id="PTHR43798:SF28">
    <property type="entry name" value="AB HYDROLASE-1 DOMAIN-CONTAINING PROTEIN"/>
    <property type="match status" value="1"/>
</dbReference>
<protein>
    <submittedName>
        <fullName evidence="2">Alpha/beta fold hydrolase</fullName>
    </submittedName>
</protein>
<dbReference type="InterPro" id="IPR050266">
    <property type="entry name" value="AB_hydrolase_sf"/>
</dbReference>
<dbReference type="InterPro" id="IPR029058">
    <property type="entry name" value="AB_hydrolase_fold"/>
</dbReference>
<dbReference type="SUPFAM" id="SSF53474">
    <property type="entry name" value="alpha/beta-Hydrolases"/>
    <property type="match status" value="1"/>
</dbReference>
<dbReference type="Gene3D" id="3.40.50.1820">
    <property type="entry name" value="alpha/beta hydrolase"/>
    <property type="match status" value="1"/>
</dbReference>